<reference evidence="2 3" key="1">
    <citation type="submission" date="2015-09" db="EMBL/GenBank/DDBJ databases">
        <authorList>
            <consortium name="Swine Surveillance"/>
        </authorList>
    </citation>
    <scope>NUCLEOTIDE SEQUENCE [LARGE SCALE GENOMIC DNA]</scope>
    <source>
        <strain evidence="2 3">CECT 5294</strain>
    </source>
</reference>
<dbReference type="Proteomes" id="UP000051298">
    <property type="component" value="Unassembled WGS sequence"/>
</dbReference>
<sequence length="56" mass="6015">MLYSATTLLGALIGGFFARKKGGNRYDIAQYAAVWAVLGFMIGMFATIIIGRVIEG</sequence>
<keyword evidence="1" id="KW-0812">Transmembrane</keyword>
<protein>
    <recommendedName>
        <fullName evidence="4">Apolipoprotein acyltransferase</fullName>
    </recommendedName>
</protein>
<evidence type="ECO:0000256" key="1">
    <source>
        <dbReference type="SAM" id="Phobius"/>
    </source>
</evidence>
<keyword evidence="1" id="KW-0472">Membrane</keyword>
<evidence type="ECO:0000313" key="2">
    <source>
        <dbReference type="EMBL" id="CUH60091.1"/>
    </source>
</evidence>
<dbReference type="EMBL" id="CYRX01000024">
    <property type="protein sequence ID" value="CUH60091.1"/>
    <property type="molecule type" value="Genomic_DNA"/>
</dbReference>
<organism evidence="2 3">
    <name type="scientific">Thalassobacter stenotrophicus</name>
    <dbReference type="NCBI Taxonomy" id="266809"/>
    <lineage>
        <taxon>Bacteria</taxon>
        <taxon>Pseudomonadati</taxon>
        <taxon>Pseudomonadota</taxon>
        <taxon>Alphaproteobacteria</taxon>
        <taxon>Rhodobacterales</taxon>
        <taxon>Roseobacteraceae</taxon>
        <taxon>Thalassobacter</taxon>
    </lineage>
</organism>
<feature type="transmembrane region" description="Helical" evidence="1">
    <location>
        <begin position="28"/>
        <end position="50"/>
    </location>
</feature>
<gene>
    <name evidence="2" type="ORF">THS5294_01380</name>
</gene>
<dbReference type="AlphaFoldDB" id="A0A0P1FH58"/>
<accession>A0A0P1FH58</accession>
<evidence type="ECO:0000313" key="3">
    <source>
        <dbReference type="Proteomes" id="UP000051298"/>
    </source>
</evidence>
<proteinExistence type="predicted"/>
<evidence type="ECO:0008006" key="4">
    <source>
        <dbReference type="Google" id="ProtNLM"/>
    </source>
</evidence>
<dbReference type="RefSeq" id="WP_116903954.1">
    <property type="nucleotide sequence ID" value="NZ_CP107618.1"/>
</dbReference>
<name>A0A0P1FH58_9RHOB</name>
<keyword evidence="1" id="KW-1133">Transmembrane helix</keyword>